<evidence type="ECO:0000313" key="4">
    <source>
        <dbReference type="Proteomes" id="UP001239085"/>
    </source>
</evidence>
<accession>A0ABU0PB39</accession>
<comment type="caution">
    <text evidence="3">The sequence shown here is derived from an EMBL/GenBank/DDBJ whole genome shotgun (WGS) entry which is preliminary data.</text>
</comment>
<dbReference type="Proteomes" id="UP001239085">
    <property type="component" value="Unassembled WGS sequence"/>
</dbReference>
<keyword evidence="2" id="KW-0812">Transmembrane</keyword>
<proteinExistence type="predicted"/>
<feature type="region of interest" description="Disordered" evidence="1">
    <location>
        <begin position="330"/>
        <end position="383"/>
    </location>
</feature>
<name>A0ABU0PB39_9MICO</name>
<evidence type="ECO:0000256" key="1">
    <source>
        <dbReference type="SAM" id="MobiDB-lite"/>
    </source>
</evidence>
<sequence length="383" mass="39588">MSPSNEIPDLDLPARAADDSARADPLLEALVGRPREETRTRSAGADAVKLVNLVDSAVVNSSPTAMYVDAPKSAKLKKPRRHRRIDWVNTVAASAAVVVVAATAVFTGVQMASADPSADAVEVLAADEEVLAAAENSVATSATRLEESIVTGLSDSALIRTALTELAASDERRETADPAALATAVQAVDGYRAALEQAVVPPAPAPYERGNVDEKSLASVADAINEVQGASTAVDEVSDAIRTARTAVDNLNTTYANQLTTFATSLTAYAAAENEAHPVAGQELRDAVTAAAATANATPLSGASGAAALTAFRDAVVALREDDLRVRELEQRERERSQNNQRPVTPAPVPDPVEPEPEPEPAPTDPATEPGTDPLGGGGLVDG</sequence>
<organism evidence="3 4">
    <name type="scientific">Microbacterium murale</name>
    <dbReference type="NCBI Taxonomy" id="1081040"/>
    <lineage>
        <taxon>Bacteria</taxon>
        <taxon>Bacillati</taxon>
        <taxon>Actinomycetota</taxon>
        <taxon>Actinomycetes</taxon>
        <taxon>Micrococcales</taxon>
        <taxon>Microbacteriaceae</taxon>
        <taxon>Microbacterium</taxon>
    </lineage>
</organism>
<keyword evidence="4" id="KW-1185">Reference proteome</keyword>
<feature type="compositionally biased region" description="Gly residues" evidence="1">
    <location>
        <begin position="374"/>
        <end position="383"/>
    </location>
</feature>
<gene>
    <name evidence="3" type="ORF">QFZ46_002728</name>
</gene>
<keyword evidence="2" id="KW-1133">Transmembrane helix</keyword>
<evidence type="ECO:0000256" key="2">
    <source>
        <dbReference type="SAM" id="Phobius"/>
    </source>
</evidence>
<keyword evidence="2" id="KW-0472">Membrane</keyword>
<protein>
    <submittedName>
        <fullName evidence="3">Uncharacterized protein</fullName>
    </submittedName>
</protein>
<dbReference type="EMBL" id="JAUSXK010000001">
    <property type="protein sequence ID" value="MDQ0644568.1"/>
    <property type="molecule type" value="Genomic_DNA"/>
</dbReference>
<reference evidence="3 4" key="1">
    <citation type="submission" date="2023-07" db="EMBL/GenBank/DDBJ databases">
        <title>Comparative genomics of wheat-associated soil bacteria to identify genetic determinants of phenazine resistance.</title>
        <authorList>
            <person name="Mouncey N."/>
        </authorList>
    </citation>
    <scope>NUCLEOTIDE SEQUENCE [LARGE SCALE GENOMIC DNA]</scope>
    <source>
        <strain evidence="3 4">W2I7</strain>
    </source>
</reference>
<dbReference type="RefSeq" id="WP_307362423.1">
    <property type="nucleotide sequence ID" value="NZ_JAUSXK010000001.1"/>
</dbReference>
<feature type="transmembrane region" description="Helical" evidence="2">
    <location>
        <begin position="87"/>
        <end position="109"/>
    </location>
</feature>
<evidence type="ECO:0000313" key="3">
    <source>
        <dbReference type="EMBL" id="MDQ0644568.1"/>
    </source>
</evidence>